<dbReference type="AlphaFoldDB" id="A0A836LX52"/>
<comment type="caution">
    <text evidence="1">The sequence shown here is derived from an EMBL/GenBank/DDBJ whole genome shotgun (WGS) entry which is preliminary data.</text>
</comment>
<protein>
    <submittedName>
        <fullName evidence="1">Uncharacterized protein</fullName>
    </submittedName>
</protein>
<proteinExistence type="predicted"/>
<dbReference type="RefSeq" id="WP_000215490.1">
    <property type="nucleotide sequence ID" value="NZ_JMOA01000090.1"/>
</dbReference>
<gene>
    <name evidence="1" type="ORF">J572_3857</name>
</gene>
<sequence>MTVENRIEEARRNYSEKYGTEPEFVLIEADAASFIHGKRFNGGDMANKDYTLKAVNQLSGCIPILVPKYGHEFKLFEEKDLLQAIEQFNQGNIENRCVKIKKEVPTAWLDSPLKRSIANYRLEVVEIPVSYVDAFMTYKESKSS</sequence>
<organism evidence="1 2">
    <name type="scientific">Acinetobacter baumannii 1499986</name>
    <dbReference type="NCBI Taxonomy" id="1310673"/>
    <lineage>
        <taxon>Bacteria</taxon>
        <taxon>Pseudomonadati</taxon>
        <taxon>Pseudomonadota</taxon>
        <taxon>Gammaproteobacteria</taxon>
        <taxon>Moraxellales</taxon>
        <taxon>Moraxellaceae</taxon>
        <taxon>Acinetobacter</taxon>
        <taxon>Acinetobacter calcoaceticus/baumannii complex</taxon>
    </lineage>
</organism>
<evidence type="ECO:0000313" key="2">
    <source>
        <dbReference type="Proteomes" id="UP000027309"/>
    </source>
</evidence>
<dbReference type="Proteomes" id="UP000027309">
    <property type="component" value="Unassembled WGS sequence"/>
</dbReference>
<evidence type="ECO:0000313" key="1">
    <source>
        <dbReference type="EMBL" id="KCX98158.1"/>
    </source>
</evidence>
<accession>A0A836LX52</accession>
<name>A0A836LX52_ACIBA</name>
<reference evidence="1 2" key="1">
    <citation type="submission" date="2014-04" db="EMBL/GenBank/DDBJ databases">
        <title>Comparative genomics and transcriptomics to identify genetic mechanisms underlying the emergence of carbapenem resistant Acinetobacter baumannii (CRAb).</title>
        <authorList>
            <person name="Harris A.D."/>
            <person name="Johnson K.J."/>
            <person name="George J."/>
            <person name="Nadendla S."/>
            <person name="Daugherty S.C."/>
            <person name="Parankush S."/>
            <person name="Sadzewicz L."/>
            <person name="Tallon L."/>
            <person name="Sengamalay N."/>
            <person name="Hazen T.H."/>
            <person name="Rasko D.A."/>
        </authorList>
    </citation>
    <scope>NUCLEOTIDE SEQUENCE [LARGE SCALE GENOMIC DNA]</scope>
    <source>
        <strain evidence="1 2">1499986</strain>
    </source>
</reference>
<dbReference type="EMBL" id="JMOA01000090">
    <property type="protein sequence ID" value="KCX98158.1"/>
    <property type="molecule type" value="Genomic_DNA"/>
</dbReference>